<feature type="compositionally biased region" description="Polar residues" evidence="1">
    <location>
        <begin position="299"/>
        <end position="322"/>
    </location>
</feature>
<evidence type="ECO:0000313" key="2">
    <source>
        <dbReference type="EMBL" id="KAK9502640.1"/>
    </source>
</evidence>
<dbReference type="Proteomes" id="UP001461498">
    <property type="component" value="Unassembled WGS sequence"/>
</dbReference>
<protein>
    <submittedName>
        <fullName evidence="2">Uncharacterized protein</fullName>
    </submittedName>
</protein>
<name>A0AAW1CXB4_9HEMI</name>
<feature type="compositionally biased region" description="Low complexity" evidence="1">
    <location>
        <begin position="235"/>
        <end position="254"/>
    </location>
</feature>
<feature type="compositionally biased region" description="Basic and acidic residues" evidence="1">
    <location>
        <begin position="209"/>
        <end position="234"/>
    </location>
</feature>
<organism evidence="2 3">
    <name type="scientific">Rhynocoris fuscipes</name>
    <dbReference type="NCBI Taxonomy" id="488301"/>
    <lineage>
        <taxon>Eukaryota</taxon>
        <taxon>Metazoa</taxon>
        <taxon>Ecdysozoa</taxon>
        <taxon>Arthropoda</taxon>
        <taxon>Hexapoda</taxon>
        <taxon>Insecta</taxon>
        <taxon>Pterygota</taxon>
        <taxon>Neoptera</taxon>
        <taxon>Paraneoptera</taxon>
        <taxon>Hemiptera</taxon>
        <taxon>Heteroptera</taxon>
        <taxon>Panheteroptera</taxon>
        <taxon>Cimicomorpha</taxon>
        <taxon>Reduviidae</taxon>
        <taxon>Harpactorinae</taxon>
        <taxon>Harpactorini</taxon>
        <taxon>Rhynocoris</taxon>
    </lineage>
</organism>
<feature type="region of interest" description="Disordered" evidence="1">
    <location>
        <begin position="1"/>
        <end position="27"/>
    </location>
</feature>
<dbReference type="AlphaFoldDB" id="A0AAW1CXB4"/>
<sequence length="358" mass="39836">MENNPSPPPNKEREQLGEVDSLDGDDQVPSVAIKEVTAEIKEVVNQDEQKLLKHLLEDITEVEDLTLQELSKHLSDSMKSASSDKITIEEHDTILINDRPISTIPTITPLINKAYMINAEVLLGNNITGVMISEQPLTMRDFLGREDYLENKFLSTDKSFSSNQSENKSNTSDSTLSNQSDVKTIIAAQSVNKSIHSNHTVNKSIHSNHTENKSIHSNHTENKSIHSNHTENKSIHSNQIDSSSISNSKSLEISNKSDEMPQVNKDDLDENDLERNTGEEMKQITVSDVVEPSAPPIEETSNLTATAGGTVTAKPSNTGINTKQRKKSKKEEKEGKKSLNEIMRKIFKKKKQVTNTDN</sequence>
<comment type="caution">
    <text evidence="2">The sequence shown here is derived from an EMBL/GenBank/DDBJ whole genome shotgun (WGS) entry which is preliminary data.</text>
</comment>
<feature type="region of interest" description="Disordered" evidence="1">
    <location>
        <begin position="209"/>
        <end position="341"/>
    </location>
</feature>
<evidence type="ECO:0000313" key="3">
    <source>
        <dbReference type="Proteomes" id="UP001461498"/>
    </source>
</evidence>
<reference evidence="2 3" key="1">
    <citation type="submission" date="2022-12" db="EMBL/GenBank/DDBJ databases">
        <title>Chromosome-level genome assembly of true bugs.</title>
        <authorList>
            <person name="Ma L."/>
            <person name="Li H."/>
        </authorList>
    </citation>
    <scope>NUCLEOTIDE SEQUENCE [LARGE SCALE GENOMIC DNA]</scope>
    <source>
        <strain evidence="2">Lab_2022b</strain>
    </source>
</reference>
<proteinExistence type="predicted"/>
<accession>A0AAW1CXB4</accession>
<dbReference type="EMBL" id="JAPXFL010000008">
    <property type="protein sequence ID" value="KAK9502640.1"/>
    <property type="molecule type" value="Genomic_DNA"/>
</dbReference>
<gene>
    <name evidence="2" type="ORF">O3M35_011372</name>
</gene>
<feature type="compositionally biased region" description="Basic and acidic residues" evidence="1">
    <location>
        <begin position="329"/>
        <end position="341"/>
    </location>
</feature>
<feature type="compositionally biased region" description="Basic and acidic residues" evidence="1">
    <location>
        <begin position="273"/>
        <end position="282"/>
    </location>
</feature>
<evidence type="ECO:0000256" key="1">
    <source>
        <dbReference type="SAM" id="MobiDB-lite"/>
    </source>
</evidence>
<keyword evidence="3" id="KW-1185">Reference proteome</keyword>
<feature type="region of interest" description="Disordered" evidence="1">
    <location>
        <begin position="158"/>
        <end position="178"/>
    </location>
</feature>